<gene>
    <name evidence="2" type="ORF">CR513_30553</name>
</gene>
<protein>
    <recommendedName>
        <fullName evidence="4">Reverse transcriptase domain-containing protein</fullName>
    </recommendedName>
</protein>
<dbReference type="OrthoDB" id="1752182at2759"/>
<organism evidence="2 3">
    <name type="scientific">Mucuna pruriens</name>
    <name type="common">Velvet bean</name>
    <name type="synonym">Dolichos pruriens</name>
    <dbReference type="NCBI Taxonomy" id="157652"/>
    <lineage>
        <taxon>Eukaryota</taxon>
        <taxon>Viridiplantae</taxon>
        <taxon>Streptophyta</taxon>
        <taxon>Embryophyta</taxon>
        <taxon>Tracheophyta</taxon>
        <taxon>Spermatophyta</taxon>
        <taxon>Magnoliopsida</taxon>
        <taxon>eudicotyledons</taxon>
        <taxon>Gunneridae</taxon>
        <taxon>Pentapetalae</taxon>
        <taxon>rosids</taxon>
        <taxon>fabids</taxon>
        <taxon>Fabales</taxon>
        <taxon>Fabaceae</taxon>
        <taxon>Papilionoideae</taxon>
        <taxon>50 kb inversion clade</taxon>
        <taxon>NPAAA clade</taxon>
        <taxon>indigoferoid/millettioid clade</taxon>
        <taxon>Phaseoleae</taxon>
        <taxon>Mucuna</taxon>
    </lineage>
</organism>
<feature type="region of interest" description="Disordered" evidence="1">
    <location>
        <begin position="1"/>
        <end position="25"/>
    </location>
</feature>
<reference evidence="2" key="1">
    <citation type="submission" date="2018-05" db="EMBL/GenBank/DDBJ databases">
        <title>Draft genome of Mucuna pruriens seed.</title>
        <authorList>
            <person name="Nnadi N.E."/>
            <person name="Vos R."/>
            <person name="Hasami M.H."/>
            <person name="Devisetty U.K."/>
            <person name="Aguiy J.C."/>
        </authorList>
    </citation>
    <scope>NUCLEOTIDE SEQUENCE [LARGE SCALE GENOMIC DNA]</scope>
    <source>
        <strain evidence="2">JCA_2017</strain>
    </source>
</reference>
<evidence type="ECO:0000313" key="2">
    <source>
        <dbReference type="EMBL" id="RDX87921.1"/>
    </source>
</evidence>
<accession>A0A371GBL1</accession>
<proteinExistence type="predicted"/>
<evidence type="ECO:0008006" key="4">
    <source>
        <dbReference type="Google" id="ProtNLM"/>
    </source>
</evidence>
<comment type="caution">
    <text evidence="2">The sequence shown here is derived from an EMBL/GenBank/DDBJ whole genome shotgun (WGS) entry which is preliminary data.</text>
</comment>
<sequence length="198" mass="23155">MFTTEYESAKRSQDQRKTKDISTKKTWSRPIRMYKCMPRSSQPKKTKSKLKLSLSQTIKARTAFHPDLTLELNKEPIGHDNQRSRSCRHTWCRAQFKSASQIQKVFNDNSSSSPPPMELKPLPSHLKYAYLDTKQQLPVIIANNLHQEQEDKLLQVLRKHKKAIGWKLSDLPGINPSICMYRILMEEEAKPIRQHKEE</sequence>
<feature type="compositionally biased region" description="Basic and acidic residues" evidence="1">
    <location>
        <begin position="7"/>
        <end position="23"/>
    </location>
</feature>
<evidence type="ECO:0000256" key="1">
    <source>
        <dbReference type="SAM" id="MobiDB-lite"/>
    </source>
</evidence>
<name>A0A371GBL1_MUCPR</name>
<dbReference type="EMBL" id="QJKJ01006097">
    <property type="protein sequence ID" value="RDX87921.1"/>
    <property type="molecule type" value="Genomic_DNA"/>
</dbReference>
<evidence type="ECO:0000313" key="3">
    <source>
        <dbReference type="Proteomes" id="UP000257109"/>
    </source>
</evidence>
<keyword evidence="3" id="KW-1185">Reference proteome</keyword>
<feature type="non-terminal residue" evidence="2">
    <location>
        <position position="1"/>
    </location>
</feature>
<dbReference type="Proteomes" id="UP000257109">
    <property type="component" value="Unassembled WGS sequence"/>
</dbReference>
<dbReference type="AlphaFoldDB" id="A0A371GBL1"/>